<name>A0ABP9M2X0_9BURK</name>
<evidence type="ECO:0000259" key="1">
    <source>
        <dbReference type="Pfam" id="PF01738"/>
    </source>
</evidence>
<keyword evidence="2" id="KW-0378">Hydrolase</keyword>
<evidence type="ECO:0000313" key="2">
    <source>
        <dbReference type="EMBL" id="GAA5090278.1"/>
    </source>
</evidence>
<sequence>MSFVQVTTTDGKKMQAFEVLSTNKNAPGLVLIQEIFGVNASMRQLAQDWAERGFNVWCPDLFFRSEPGLELDPTNQAQLNLGLELMQEMDNEQTLKDLESTRAQLAQKLGHDKIVAVGYCMGGRLVVEFAKQSPIKAGVSYYGVNLDKVLPPLGDAAPMILHIAELDKWVEGEARTIIEAEVAKREGWESYVYAGCDHAFARPKGMHFDADADRLAIQRSMAFLQRYV</sequence>
<dbReference type="GO" id="GO:0016787">
    <property type="term" value="F:hydrolase activity"/>
    <property type="evidence" value="ECO:0007669"/>
    <property type="project" value="UniProtKB-KW"/>
</dbReference>
<feature type="domain" description="Dienelactone hydrolase" evidence="1">
    <location>
        <begin position="15"/>
        <end position="227"/>
    </location>
</feature>
<protein>
    <submittedName>
        <fullName evidence="2">Dienelactone hydrolase family protein</fullName>
    </submittedName>
</protein>
<dbReference type="InterPro" id="IPR029058">
    <property type="entry name" value="AB_hydrolase_fold"/>
</dbReference>
<dbReference type="Proteomes" id="UP001500227">
    <property type="component" value="Unassembled WGS sequence"/>
</dbReference>
<evidence type="ECO:0000313" key="3">
    <source>
        <dbReference type="Proteomes" id="UP001500227"/>
    </source>
</evidence>
<proteinExistence type="predicted"/>
<gene>
    <name evidence="2" type="ORF">GCM10023337_14370</name>
</gene>
<keyword evidence="3" id="KW-1185">Reference proteome</keyword>
<dbReference type="Gene3D" id="3.40.50.1820">
    <property type="entry name" value="alpha/beta hydrolase"/>
    <property type="match status" value="1"/>
</dbReference>
<dbReference type="InterPro" id="IPR051049">
    <property type="entry name" value="Dienelactone_hydrolase-like"/>
</dbReference>
<organism evidence="2 3">
    <name type="scientific">Paenalcaligenes hermetiae</name>
    <dbReference type="NCBI Taxonomy" id="1157987"/>
    <lineage>
        <taxon>Bacteria</taxon>
        <taxon>Pseudomonadati</taxon>
        <taxon>Pseudomonadota</taxon>
        <taxon>Betaproteobacteria</taxon>
        <taxon>Burkholderiales</taxon>
        <taxon>Alcaligenaceae</taxon>
        <taxon>Paenalcaligenes</taxon>
    </lineage>
</organism>
<dbReference type="PANTHER" id="PTHR46623">
    <property type="entry name" value="CARBOXYMETHYLENEBUTENOLIDASE-RELATED"/>
    <property type="match status" value="1"/>
</dbReference>
<dbReference type="InterPro" id="IPR002925">
    <property type="entry name" value="Dienelactn_hydro"/>
</dbReference>
<dbReference type="EMBL" id="BAABKD010000009">
    <property type="protein sequence ID" value="GAA5090278.1"/>
    <property type="molecule type" value="Genomic_DNA"/>
</dbReference>
<dbReference type="Pfam" id="PF01738">
    <property type="entry name" value="DLH"/>
    <property type="match status" value="1"/>
</dbReference>
<accession>A0ABP9M2X0</accession>
<comment type="caution">
    <text evidence="2">The sequence shown here is derived from an EMBL/GenBank/DDBJ whole genome shotgun (WGS) entry which is preliminary data.</text>
</comment>
<dbReference type="PANTHER" id="PTHR46623:SF6">
    <property type="entry name" value="ALPHA_BETA-HYDROLASES SUPERFAMILY PROTEIN"/>
    <property type="match status" value="1"/>
</dbReference>
<dbReference type="SUPFAM" id="SSF53474">
    <property type="entry name" value="alpha/beta-Hydrolases"/>
    <property type="match status" value="1"/>
</dbReference>
<reference evidence="3" key="1">
    <citation type="journal article" date="2019" name="Int. J. Syst. Evol. Microbiol.">
        <title>The Global Catalogue of Microorganisms (GCM) 10K type strain sequencing project: providing services to taxonomists for standard genome sequencing and annotation.</title>
        <authorList>
            <consortium name="The Broad Institute Genomics Platform"/>
            <consortium name="The Broad Institute Genome Sequencing Center for Infectious Disease"/>
            <person name="Wu L."/>
            <person name="Ma J."/>
        </authorList>
    </citation>
    <scope>NUCLEOTIDE SEQUENCE [LARGE SCALE GENOMIC DNA]</scope>
    <source>
        <strain evidence="3">JCM 18423</strain>
    </source>
</reference>
<dbReference type="RefSeq" id="WP_300648929.1">
    <property type="nucleotide sequence ID" value="NZ_BAABKD010000009.1"/>
</dbReference>